<protein>
    <recommendedName>
        <fullName evidence="4">MPN domain-containing protein</fullName>
    </recommendedName>
</protein>
<feature type="domain" description="MPN" evidence="4">
    <location>
        <begin position="20"/>
        <end position="151"/>
    </location>
</feature>
<dbReference type="InterPro" id="IPR050242">
    <property type="entry name" value="JAMM_MPN+_peptidase_M67A"/>
</dbReference>
<sequence>CRNINRTTMASNNTDALQSVQLDGLVVLKIIKHCRESYPNDVTGQLLGLDDKETLEVTNCFPFPSDGDEDASAQYQLDMMRCLRAVNVDNNTVGWYRSAHLGNFVDLSLIETQYSYQNSLSAHSVVLIHDVSKSSAQGNLNLRAFRLTETFMKAYEAKKFTTESLAQAKLSFSNIFEELPVEIHNSHYVTMMLHNIEMPKLEADRLRSLSTFASTQKTQTELEEARPLAPNFDVLDLELDPFMQKNLQSLLDCADVQQQEQNNYQYWQRSVAREQTKMQAWLTKRKQENAQRIEKGQKPLPEDEVNTLFKLPAEPSRLDSMILSAQMHNFTKQINQFAGPSLARLYSIQELQK</sequence>
<dbReference type="HAMAP" id="MF_03007">
    <property type="entry name" value="eIF3h"/>
    <property type="match status" value="1"/>
</dbReference>
<name>A0A8H7VA23_9FUNG</name>
<evidence type="ECO:0000313" key="6">
    <source>
        <dbReference type="Proteomes" id="UP000650833"/>
    </source>
</evidence>
<dbReference type="EMBL" id="JAEPRC010000071">
    <property type="protein sequence ID" value="KAG2211087.1"/>
    <property type="molecule type" value="Genomic_DNA"/>
</dbReference>
<evidence type="ECO:0000313" key="5">
    <source>
        <dbReference type="EMBL" id="KAG2211087.1"/>
    </source>
</evidence>
<keyword evidence="6" id="KW-1185">Reference proteome</keyword>
<organism evidence="5 6">
    <name type="scientific">Mucor plumbeus</name>
    <dbReference type="NCBI Taxonomy" id="97098"/>
    <lineage>
        <taxon>Eukaryota</taxon>
        <taxon>Fungi</taxon>
        <taxon>Fungi incertae sedis</taxon>
        <taxon>Mucoromycota</taxon>
        <taxon>Mucoromycotina</taxon>
        <taxon>Mucoromycetes</taxon>
        <taxon>Mucorales</taxon>
        <taxon>Mucorineae</taxon>
        <taxon>Mucoraceae</taxon>
        <taxon>Mucor</taxon>
    </lineage>
</organism>
<keyword evidence="1" id="KW-0963">Cytoplasm</keyword>
<feature type="non-terminal residue" evidence="5">
    <location>
        <position position="1"/>
    </location>
</feature>
<accession>A0A8H7VA23</accession>
<keyword evidence="3" id="KW-0648">Protein biosynthesis</keyword>
<dbReference type="PROSITE" id="PS50249">
    <property type="entry name" value="MPN"/>
    <property type="match status" value="1"/>
</dbReference>
<dbReference type="InterPro" id="IPR000555">
    <property type="entry name" value="JAMM/MPN+_dom"/>
</dbReference>
<dbReference type="InterPro" id="IPR045810">
    <property type="entry name" value="eIF3h_C"/>
</dbReference>
<dbReference type="Gene3D" id="3.40.140.10">
    <property type="entry name" value="Cytidine Deaminase, domain 2"/>
    <property type="match status" value="1"/>
</dbReference>
<evidence type="ECO:0000256" key="1">
    <source>
        <dbReference type="ARBA" id="ARBA00022490"/>
    </source>
</evidence>
<dbReference type="Pfam" id="PF01398">
    <property type="entry name" value="JAB"/>
    <property type="match status" value="1"/>
</dbReference>
<dbReference type="OrthoDB" id="10265695at2759"/>
<dbReference type="Pfam" id="PF19445">
    <property type="entry name" value="eIF3h_C"/>
    <property type="match status" value="2"/>
</dbReference>
<evidence type="ECO:0000256" key="2">
    <source>
        <dbReference type="ARBA" id="ARBA00022540"/>
    </source>
</evidence>
<dbReference type="AlphaFoldDB" id="A0A8H7VA23"/>
<evidence type="ECO:0000256" key="3">
    <source>
        <dbReference type="ARBA" id="ARBA00022917"/>
    </source>
</evidence>
<comment type="caution">
    <text evidence="5">The sequence shown here is derived from an EMBL/GenBank/DDBJ whole genome shotgun (WGS) entry which is preliminary data.</text>
</comment>
<dbReference type="GO" id="GO:0005852">
    <property type="term" value="C:eukaryotic translation initiation factor 3 complex"/>
    <property type="evidence" value="ECO:0007669"/>
    <property type="project" value="InterPro"/>
</dbReference>
<proteinExistence type="inferred from homology"/>
<dbReference type="GO" id="GO:0008237">
    <property type="term" value="F:metallopeptidase activity"/>
    <property type="evidence" value="ECO:0007669"/>
    <property type="project" value="InterPro"/>
</dbReference>
<gene>
    <name evidence="5" type="ORF">INT46_004686</name>
</gene>
<dbReference type="Proteomes" id="UP000650833">
    <property type="component" value="Unassembled WGS sequence"/>
</dbReference>
<dbReference type="CDD" id="cd08065">
    <property type="entry name" value="MPN_eIF3h"/>
    <property type="match status" value="1"/>
</dbReference>
<dbReference type="InterPro" id="IPR027524">
    <property type="entry name" value="eIF3h"/>
</dbReference>
<evidence type="ECO:0000259" key="4">
    <source>
        <dbReference type="PROSITE" id="PS50249"/>
    </source>
</evidence>
<dbReference type="SMART" id="SM00232">
    <property type="entry name" value="JAB_MPN"/>
    <property type="match status" value="1"/>
</dbReference>
<dbReference type="InterPro" id="IPR037518">
    <property type="entry name" value="MPN"/>
</dbReference>
<reference evidence="5" key="1">
    <citation type="submission" date="2020-12" db="EMBL/GenBank/DDBJ databases">
        <title>Metabolic potential, ecology and presence of endohyphal bacteria is reflected in genomic diversity of Mucoromycotina.</title>
        <authorList>
            <person name="Muszewska A."/>
            <person name="Okrasinska A."/>
            <person name="Steczkiewicz K."/>
            <person name="Drgas O."/>
            <person name="Orlowska M."/>
            <person name="Perlinska-Lenart U."/>
            <person name="Aleksandrzak-Piekarczyk T."/>
            <person name="Szatraj K."/>
            <person name="Zielenkiewicz U."/>
            <person name="Pilsyk S."/>
            <person name="Malc E."/>
            <person name="Mieczkowski P."/>
            <person name="Kruszewska J.S."/>
            <person name="Biernat P."/>
            <person name="Pawlowska J."/>
        </authorList>
    </citation>
    <scope>NUCLEOTIDE SEQUENCE</scope>
    <source>
        <strain evidence="5">CBS 226.32</strain>
    </source>
</reference>
<keyword evidence="2" id="KW-0396">Initiation factor</keyword>
<dbReference type="SUPFAM" id="SSF102712">
    <property type="entry name" value="JAB1/MPN domain"/>
    <property type="match status" value="1"/>
</dbReference>
<dbReference type="GO" id="GO:0003743">
    <property type="term" value="F:translation initiation factor activity"/>
    <property type="evidence" value="ECO:0007669"/>
    <property type="project" value="UniProtKB-KW"/>
</dbReference>
<dbReference type="PANTHER" id="PTHR10410">
    <property type="entry name" value="EUKARYOTIC TRANSLATION INITIATION FACTOR 3 -RELATED"/>
    <property type="match status" value="1"/>
</dbReference>